<reference evidence="2" key="1">
    <citation type="submission" date="2019-10" db="EMBL/GenBank/DDBJ databases">
        <title>The virome associated to Eryshiphales from vegetable crops in Italy.</title>
        <authorList>
            <person name="Chiapello M."/>
            <person name="Turina M."/>
        </authorList>
    </citation>
    <scope>NUCLEOTIDE SEQUENCE</scope>
    <source>
        <strain evidence="2">PM-A_DN31210</strain>
    </source>
</reference>
<evidence type="ECO:0000256" key="1">
    <source>
        <dbReference type="SAM" id="MobiDB-lite"/>
    </source>
</evidence>
<protein>
    <submittedName>
        <fullName evidence="2">Coat protein</fullName>
    </submittedName>
</protein>
<feature type="region of interest" description="Disordered" evidence="1">
    <location>
        <begin position="641"/>
        <end position="681"/>
    </location>
</feature>
<dbReference type="EMBL" id="MN628293">
    <property type="protein sequence ID" value="QIP68085.1"/>
    <property type="molecule type" value="Genomic_RNA"/>
</dbReference>
<accession>A0A6G9ELR8</accession>
<keyword evidence="2" id="KW-0167">Capsid protein</keyword>
<dbReference type="InterPro" id="IPR036332">
    <property type="entry name" value="Major_coat_LA-virus_sf"/>
</dbReference>
<organism evidence="2">
    <name type="scientific">Erysiphales associated totivirus 22</name>
    <dbReference type="NCBI Taxonomy" id="2719852"/>
    <lineage>
        <taxon>Viruses</taxon>
        <taxon>Riboviria</taxon>
        <taxon>Orthornavirae</taxon>
        <taxon>Duplornaviricota</taxon>
        <taxon>Chrymotiviricetes</taxon>
        <taxon>Ghabrivirales</taxon>
        <taxon>Alphatotivirineae</taxon>
        <taxon>Orthototiviridae</taxon>
        <taxon>Totivirus</taxon>
    </lineage>
</organism>
<keyword evidence="2" id="KW-0946">Virion</keyword>
<dbReference type="Gene3D" id="3.90.1840.10">
    <property type="entry name" value="Major capsid protein"/>
    <property type="match status" value="1"/>
</dbReference>
<dbReference type="SUPFAM" id="SSF82856">
    <property type="entry name" value="L-A virus major coat protein"/>
    <property type="match status" value="1"/>
</dbReference>
<sequence>MYTQLVKDMFNGEFASGSTVGKLGKDFSLANFGRALFTTEKREYESELQLASDFVSVGWQPSRYDLNVCGDISGYNKKLLDSHGFVDLDAVITECTRSAMSTKLPASKIRNVNATVADCDSQEAFLYNMLVSWFKAYLSDADNSSFTIKAKAFSDTHLRLPMANGNGDIDYEVRLGVPAPTRTNKVYFTPRDETNYWERPYVVKFSARSSAQQAFYLAHVLGRESQHVLNAEFDIDSLPIGNTLFESVGEDLPEKIDFSSIEWTNYRLMEMWIRDYVVLNRCYVAYAAALDLLGALAYQPMPSFHESMWWNNLDLRVHLAPFAPTRARIPNFADGEMAMEDVTIYEFFKTDGADLDTFLLNSAIINYSVWMGLYAIVENAANGVDDWNVVLRGGDENTSLMQGADVRAQLSSIILGKEVTSFSSRNCYLDFDTEVMSDENVCFSALESIDGSTKTEMEIDRPVPYVSGSLLLGVMNVQMEAFEHLQAQQTVNIRQSGRYGRQDLLKLANIYRLFGHEVQVKSQHTRQPVNLWANRRELVLPYFNLASQYDDDALFLISGSTRRRGRADPILNAVFLESESSVQLSLVKPVLKITVYGSRVERASIFTRRKQKVVTFCPRVRSTGGSTKRVIRGTLPRAPLEQDFHEANVSPRPGTPTNLVRAAQPVQPSHQQEEEDVNFVE</sequence>
<evidence type="ECO:0000313" key="2">
    <source>
        <dbReference type="EMBL" id="QIP68085.1"/>
    </source>
</evidence>
<dbReference type="GO" id="GO:0019028">
    <property type="term" value="C:viral capsid"/>
    <property type="evidence" value="ECO:0007669"/>
    <property type="project" value="UniProtKB-KW"/>
</dbReference>
<proteinExistence type="predicted"/>
<name>A0A6G9ELR8_9VIRU</name>